<dbReference type="FunFam" id="1.50.10.10:FF:000028">
    <property type="entry name" value="Alpha-L-fucosidase 2"/>
    <property type="match status" value="1"/>
</dbReference>
<dbReference type="GO" id="GO:0005975">
    <property type="term" value="P:carbohydrate metabolic process"/>
    <property type="evidence" value="ECO:0007669"/>
    <property type="project" value="InterPro"/>
</dbReference>
<gene>
    <name evidence="4" type="ORF">SAMN05660909_00316</name>
</gene>
<dbReference type="Pfam" id="PF14498">
    <property type="entry name" value="Glyco_hyd_65N_2"/>
    <property type="match status" value="1"/>
</dbReference>
<evidence type="ECO:0000259" key="3">
    <source>
        <dbReference type="Pfam" id="PF22124"/>
    </source>
</evidence>
<dbReference type="STRING" id="408074.SAMN05660909_00316"/>
<dbReference type="Pfam" id="PF22124">
    <property type="entry name" value="Glyco_hydro_95_cat"/>
    <property type="match status" value="1"/>
</dbReference>
<dbReference type="SUPFAM" id="SSF48208">
    <property type="entry name" value="Six-hairpin glycosidases"/>
    <property type="match status" value="1"/>
</dbReference>
<dbReference type="EMBL" id="FNRL01000001">
    <property type="protein sequence ID" value="SDZ95496.1"/>
    <property type="molecule type" value="Genomic_DNA"/>
</dbReference>
<name>A0A1H3X7Y6_9BACT</name>
<feature type="domain" description="Glycosyl hydrolase family 95 catalytic" evidence="3">
    <location>
        <begin position="291"/>
        <end position="699"/>
    </location>
</feature>
<evidence type="ECO:0000313" key="5">
    <source>
        <dbReference type="Proteomes" id="UP000199656"/>
    </source>
</evidence>
<sequence>MQRIFKISITALVVLAGFRSGFAQQGNLKLWYDHPAGKVWEAALPLGNGRLAAMVYGNPDAELIRLNESTVWAGSPNRNENPNALAALPEIRKLIFDGKMREAAQLAEKNIQSTRINGMCYQPVGDLKLSFPGHEQYTDYYRELDLETAVATTTYTVNNTKFKRQVIASIPGQVILVRLTADKPGSITFDAGMKSPQRSGVVTKGGNELVLSGISGDKDGVPGKVKFQSQVLFVTEGGTIKTSDSLVSIAGANAVTAYISIATNFVNYADLSADEVKRTTTYLQNALKKKFDAHLKEHIASYQKYFNRVKLDLGATDAVKLPTDKRLDAFAEGNDPQFVSLYFQFGRYLLIAASQPGGQPANLQGIWNPLMNPPWGSKYTININTEMNYWPAEVTNLTEMHEPLVQMVKELSVTGQQTAKVMYGANGWLAHHNTDLWRITGPVDPIYYGMWPMGGAWLSRHLWEKYTFSGDKAYLKDVYPALKGAALFFLDFLVEEPTHHWLVVSPSISPENSPKIYPGVSITAGATMDNQIVFDLFSNVIHAANALQVDAELVKRIEAARDRLPPMQVGQYGQLQEWLQDLDNPDDKHRHISHLFGLYPANQISPYHTPALFQAARVTLEQRGDISTGWSMGWKVNWWARLQDGNRAYQLIRNQLTPAGKNRGKENSGGGTYPNLFDAHPPFQIDGNFGCTAGITEMLLQSQDEAIHLLPALPDVWPSGSVSGLRARGGFELVNMEWKDGKVSKVVIRSTLGGNCRLRVPNALRSSVALKEAQGDPVNIYYQPNPGKPAIVNEKVKVETPVLKPTIVYDIPTRKGELITLNAL</sequence>
<dbReference type="InterPro" id="IPR012341">
    <property type="entry name" value="6hp_glycosidase-like_sf"/>
</dbReference>
<proteinExistence type="predicted"/>
<dbReference type="PIRSF" id="PIRSF007663">
    <property type="entry name" value="UCP007663"/>
    <property type="match status" value="1"/>
</dbReference>
<keyword evidence="5" id="KW-1185">Reference proteome</keyword>
<accession>A0A1H3X7Y6</accession>
<dbReference type="PANTHER" id="PTHR31084">
    <property type="entry name" value="ALPHA-L-FUCOSIDASE 2"/>
    <property type="match status" value="1"/>
</dbReference>
<evidence type="ECO:0000259" key="1">
    <source>
        <dbReference type="Pfam" id="PF14498"/>
    </source>
</evidence>
<feature type="domain" description="Alpha fucosidase A-like C-terminal" evidence="2">
    <location>
        <begin position="701"/>
        <end position="768"/>
    </location>
</feature>
<dbReference type="InterPro" id="IPR008928">
    <property type="entry name" value="6-hairpin_glycosidase_sf"/>
</dbReference>
<dbReference type="RefSeq" id="WP_089757937.1">
    <property type="nucleotide sequence ID" value="NZ_BKAT01000012.1"/>
</dbReference>
<reference evidence="5" key="1">
    <citation type="submission" date="2016-10" db="EMBL/GenBank/DDBJ databases">
        <authorList>
            <person name="Varghese N."/>
            <person name="Submissions S."/>
        </authorList>
    </citation>
    <scope>NUCLEOTIDE SEQUENCE [LARGE SCALE GENOMIC DNA]</scope>
    <source>
        <strain evidence="5">DSM 23920</strain>
    </source>
</reference>
<evidence type="ECO:0000313" key="4">
    <source>
        <dbReference type="EMBL" id="SDZ95496.1"/>
    </source>
</evidence>
<dbReference type="OrthoDB" id="9768507at2"/>
<dbReference type="Gene3D" id="2.70.98.50">
    <property type="entry name" value="putative glycoside hydrolase family protein from bacillus halodurans"/>
    <property type="match status" value="1"/>
</dbReference>
<dbReference type="Pfam" id="PF21307">
    <property type="entry name" value="Glyco_hydro_95_C"/>
    <property type="match status" value="1"/>
</dbReference>
<dbReference type="Proteomes" id="UP000199656">
    <property type="component" value="Unassembled WGS sequence"/>
</dbReference>
<dbReference type="PANTHER" id="PTHR31084:SF0">
    <property type="entry name" value="ALPHA-L-FUCOSIDASE 2"/>
    <property type="match status" value="1"/>
</dbReference>
<feature type="domain" description="Glycosyl hydrolase family 95 N-terminal" evidence="1">
    <location>
        <begin position="30"/>
        <end position="267"/>
    </location>
</feature>
<dbReference type="Gene3D" id="1.50.10.10">
    <property type="match status" value="1"/>
</dbReference>
<dbReference type="InterPro" id="IPR027414">
    <property type="entry name" value="GH95_N_dom"/>
</dbReference>
<evidence type="ECO:0000259" key="2">
    <source>
        <dbReference type="Pfam" id="PF21307"/>
    </source>
</evidence>
<organism evidence="4 5">
    <name type="scientific">Chitinophaga terrae</name>
    <name type="common">ex Kim and Jung 2007</name>
    <dbReference type="NCBI Taxonomy" id="408074"/>
    <lineage>
        <taxon>Bacteria</taxon>
        <taxon>Pseudomonadati</taxon>
        <taxon>Bacteroidota</taxon>
        <taxon>Chitinophagia</taxon>
        <taxon>Chitinophagales</taxon>
        <taxon>Chitinophagaceae</taxon>
        <taxon>Chitinophaga</taxon>
    </lineage>
</organism>
<dbReference type="GO" id="GO:0004560">
    <property type="term" value="F:alpha-L-fucosidase activity"/>
    <property type="evidence" value="ECO:0007669"/>
    <property type="project" value="InterPro"/>
</dbReference>
<protein>
    <submittedName>
        <fullName evidence="4">Alpha-L-fucosidase 2</fullName>
    </submittedName>
</protein>
<dbReference type="InterPro" id="IPR054363">
    <property type="entry name" value="GH95_cat"/>
</dbReference>
<dbReference type="InterPro" id="IPR016518">
    <property type="entry name" value="Alpha-L-fucosidase"/>
</dbReference>
<dbReference type="AlphaFoldDB" id="A0A1H3X7Y6"/>
<dbReference type="InterPro" id="IPR049053">
    <property type="entry name" value="AFCA-like_C"/>
</dbReference>